<dbReference type="EMBL" id="JAEVFJ010000004">
    <property type="protein sequence ID" value="KAH8105514.1"/>
    <property type="molecule type" value="Genomic_DNA"/>
</dbReference>
<comment type="similarity">
    <text evidence="2 16">Belongs to the fatty acid desaturase type 1 family.</text>
</comment>
<dbReference type="AlphaFoldDB" id="A0A8K0UVK6"/>
<dbReference type="PRINTS" id="PR00075">
    <property type="entry name" value="FACDDSATRASE"/>
</dbReference>
<keyword evidence="12 16" id="KW-0408">Iron</keyword>
<dbReference type="SMART" id="SM01117">
    <property type="entry name" value="Cyt-b5"/>
    <property type="match status" value="1"/>
</dbReference>
<keyword evidence="10 17" id="KW-1133">Transmembrane helix</keyword>
<dbReference type="Gene3D" id="3.10.120.10">
    <property type="entry name" value="Cytochrome b5-like heme/steroid binding domain"/>
    <property type="match status" value="1"/>
</dbReference>
<keyword evidence="4 16" id="KW-0444">Lipid biosynthesis</keyword>
<dbReference type="PIRSF" id="PIRSF000345">
    <property type="entry name" value="OLE1"/>
    <property type="match status" value="1"/>
</dbReference>
<dbReference type="PANTHER" id="PTHR11351">
    <property type="entry name" value="ACYL-COA DESATURASE"/>
    <property type="match status" value="1"/>
</dbReference>
<evidence type="ECO:0000256" key="2">
    <source>
        <dbReference type="ARBA" id="ARBA00009295"/>
    </source>
</evidence>
<dbReference type="GO" id="GO:0004768">
    <property type="term" value="F:stearoyl-CoA 9-desaturase activity"/>
    <property type="evidence" value="ECO:0007669"/>
    <property type="project" value="UniProtKB-UniRule"/>
</dbReference>
<organism evidence="19 20">
    <name type="scientific">Cristinia sonorae</name>
    <dbReference type="NCBI Taxonomy" id="1940300"/>
    <lineage>
        <taxon>Eukaryota</taxon>
        <taxon>Fungi</taxon>
        <taxon>Dikarya</taxon>
        <taxon>Basidiomycota</taxon>
        <taxon>Agaricomycotina</taxon>
        <taxon>Agaricomycetes</taxon>
        <taxon>Agaricomycetidae</taxon>
        <taxon>Agaricales</taxon>
        <taxon>Pleurotineae</taxon>
        <taxon>Stephanosporaceae</taxon>
        <taxon>Cristinia</taxon>
    </lineage>
</organism>
<dbReference type="CDD" id="cd03505">
    <property type="entry name" value="Delta9-FADS-like"/>
    <property type="match status" value="1"/>
</dbReference>
<dbReference type="EC" id="1.14.19.1" evidence="16"/>
<reference evidence="19" key="1">
    <citation type="journal article" date="2021" name="New Phytol.">
        <title>Evolutionary innovations through gain and loss of genes in the ectomycorrhizal Boletales.</title>
        <authorList>
            <person name="Wu G."/>
            <person name="Miyauchi S."/>
            <person name="Morin E."/>
            <person name="Kuo A."/>
            <person name="Drula E."/>
            <person name="Varga T."/>
            <person name="Kohler A."/>
            <person name="Feng B."/>
            <person name="Cao Y."/>
            <person name="Lipzen A."/>
            <person name="Daum C."/>
            <person name="Hundley H."/>
            <person name="Pangilinan J."/>
            <person name="Johnson J."/>
            <person name="Barry K."/>
            <person name="LaButti K."/>
            <person name="Ng V."/>
            <person name="Ahrendt S."/>
            <person name="Min B."/>
            <person name="Choi I.G."/>
            <person name="Park H."/>
            <person name="Plett J.M."/>
            <person name="Magnuson J."/>
            <person name="Spatafora J.W."/>
            <person name="Nagy L.G."/>
            <person name="Henrissat B."/>
            <person name="Grigoriev I.V."/>
            <person name="Yang Z.L."/>
            <person name="Xu J."/>
            <person name="Martin F.M."/>
        </authorList>
    </citation>
    <scope>NUCLEOTIDE SEQUENCE</scope>
    <source>
        <strain evidence="19">KKN 215</strain>
    </source>
</reference>
<evidence type="ECO:0000256" key="5">
    <source>
        <dbReference type="ARBA" id="ARBA00022617"/>
    </source>
</evidence>
<dbReference type="GO" id="GO:0005506">
    <property type="term" value="F:iron ion binding"/>
    <property type="evidence" value="ECO:0007669"/>
    <property type="project" value="TreeGrafter"/>
</dbReference>
<dbReference type="PROSITE" id="PS50255">
    <property type="entry name" value="CYTOCHROME_B5_2"/>
    <property type="match status" value="1"/>
</dbReference>
<keyword evidence="20" id="KW-1185">Reference proteome</keyword>
<evidence type="ECO:0000313" key="20">
    <source>
        <dbReference type="Proteomes" id="UP000813824"/>
    </source>
</evidence>
<dbReference type="InterPro" id="IPR036400">
    <property type="entry name" value="Cyt_B5-like_heme/steroid_sf"/>
</dbReference>
<evidence type="ECO:0000256" key="11">
    <source>
        <dbReference type="ARBA" id="ARBA00023002"/>
    </source>
</evidence>
<keyword evidence="6 17" id="KW-0812">Transmembrane</keyword>
<evidence type="ECO:0000256" key="1">
    <source>
        <dbReference type="ARBA" id="ARBA00004141"/>
    </source>
</evidence>
<dbReference type="SUPFAM" id="SSF55856">
    <property type="entry name" value="Cytochrome b5-like heme/steroid binding domain"/>
    <property type="match status" value="1"/>
</dbReference>
<proteinExistence type="inferred from homology"/>
<keyword evidence="9 16" id="KW-0249">Electron transport</keyword>
<sequence>MDSPQRRRRPSPEPSTCWGIPPPNHAVSVPDVGSAGAFIRAHLAAASPLPPITVRNWMKEVIWFNVFVVTATPLLSIYGLCTTVFRPKTAMLCVAYYLWNMLGITAGYHRLWSHRSYNARLPLQYFLAVAGVGAVQGSIRWWSRHHRAHHRYTDTDLDPYGAHLGLWWSHLGWMLVKPRIKLAPVDIKDLQNNVVVRWQHRWFFPLTFVFGLVLPASIAGWFWDDWRGGIFFAGFLRLTCVHHSVFCVNSLAHWLGETTFDDKHSPRDHLLTAIITLGEGYHNFHHQFPMDYRNAVKWYQWDPTKWFIAFCSYTGLASHLRKFPDVEIQRSLLTMQLKTLNEKRNSIPWPVPSDELPVINWQSFQSEAHQRPLVLISGFIHDVGEFMDQHPGGRKLLETHVGKDATSSFFGGVYDHSNAAHNLLATMRVGALQGGLELLHETAVPPCSKLQIVRWSPSAVERGAVVQKSAVVQTCVMDH</sequence>
<dbReference type="InterPro" id="IPR009160">
    <property type="entry name" value="Acyl-CoA_deSatase_haem/ster-bd"/>
</dbReference>
<comment type="cofactor">
    <cofactor evidence="16">
        <name>Fe(2+)</name>
        <dbReference type="ChEBI" id="CHEBI:29033"/>
    </cofactor>
    <text evidence="16">Expected to bind 2 Fe(2+) ions per subunit.</text>
</comment>
<comment type="function">
    <text evidence="16">Stearoyl-CoA desaturase that utilizes O(2) and electrons from reduced cytochrome b5 to introduce the first double bond into saturated fatty acyl-CoA substrates.</text>
</comment>
<comment type="caution">
    <text evidence="19">The sequence shown here is derived from an EMBL/GenBank/DDBJ whole genome shotgun (WGS) entry which is preliminary data.</text>
</comment>
<evidence type="ECO:0000256" key="12">
    <source>
        <dbReference type="ARBA" id="ARBA00023004"/>
    </source>
</evidence>
<dbReference type="Proteomes" id="UP000813824">
    <property type="component" value="Unassembled WGS sequence"/>
</dbReference>
<feature type="domain" description="Cytochrome b5 heme-binding" evidence="18">
    <location>
        <begin position="366"/>
        <end position="433"/>
    </location>
</feature>
<name>A0A8K0UVK6_9AGAR</name>
<dbReference type="PROSITE" id="PS00476">
    <property type="entry name" value="FATTY_ACID_DESATUR_1"/>
    <property type="match status" value="1"/>
</dbReference>
<dbReference type="InterPro" id="IPR005804">
    <property type="entry name" value="FA_desaturase_dom"/>
</dbReference>
<keyword evidence="8 16" id="KW-0276">Fatty acid metabolism</keyword>
<evidence type="ECO:0000256" key="3">
    <source>
        <dbReference type="ARBA" id="ARBA00022448"/>
    </source>
</evidence>
<dbReference type="GO" id="GO:0006636">
    <property type="term" value="P:unsaturated fatty acid biosynthetic process"/>
    <property type="evidence" value="ECO:0007669"/>
    <property type="project" value="UniProtKB-UniRule"/>
</dbReference>
<comment type="subcellular location">
    <subcellularLocation>
        <location evidence="1">Membrane</location>
        <topology evidence="1">Multi-pass membrane protein</topology>
    </subcellularLocation>
</comment>
<comment type="catalytic activity">
    <reaction evidence="16">
        <text>octadecanoyl-CoA + 2 Fe(II)-[cytochrome b5] + O2 + 2 H(+) = (9Z)-octadecenoyl-CoA + 2 Fe(III)-[cytochrome b5] + 2 H2O</text>
        <dbReference type="Rhea" id="RHEA:19721"/>
        <dbReference type="Rhea" id="RHEA-COMP:10438"/>
        <dbReference type="Rhea" id="RHEA-COMP:10439"/>
        <dbReference type="ChEBI" id="CHEBI:15377"/>
        <dbReference type="ChEBI" id="CHEBI:15378"/>
        <dbReference type="ChEBI" id="CHEBI:15379"/>
        <dbReference type="ChEBI" id="CHEBI:29033"/>
        <dbReference type="ChEBI" id="CHEBI:29034"/>
        <dbReference type="ChEBI" id="CHEBI:57387"/>
        <dbReference type="ChEBI" id="CHEBI:57394"/>
        <dbReference type="EC" id="1.14.19.1"/>
    </reaction>
</comment>
<keyword evidence="15 16" id="KW-0275">Fatty acid biosynthesis</keyword>
<accession>A0A8K0UVK6</accession>
<evidence type="ECO:0000256" key="6">
    <source>
        <dbReference type="ARBA" id="ARBA00022692"/>
    </source>
</evidence>
<evidence type="ECO:0000256" key="17">
    <source>
        <dbReference type="SAM" id="Phobius"/>
    </source>
</evidence>
<keyword evidence="11 16" id="KW-0560">Oxidoreductase</keyword>
<evidence type="ECO:0000256" key="10">
    <source>
        <dbReference type="ARBA" id="ARBA00022989"/>
    </source>
</evidence>
<gene>
    <name evidence="19" type="ORF">BXZ70DRAFT_921169</name>
</gene>
<keyword evidence="3 16" id="KW-0813">Transport</keyword>
<evidence type="ECO:0000256" key="7">
    <source>
        <dbReference type="ARBA" id="ARBA00022723"/>
    </source>
</evidence>
<keyword evidence="5 16" id="KW-0349">Heme</keyword>
<keyword evidence="13 16" id="KW-0443">Lipid metabolism</keyword>
<dbReference type="Pfam" id="PF00487">
    <property type="entry name" value="FA_desaturase"/>
    <property type="match status" value="1"/>
</dbReference>
<feature type="transmembrane region" description="Helical" evidence="17">
    <location>
        <begin position="93"/>
        <end position="111"/>
    </location>
</feature>
<dbReference type="GO" id="GO:0005789">
    <property type="term" value="C:endoplasmic reticulum membrane"/>
    <property type="evidence" value="ECO:0007669"/>
    <property type="project" value="TreeGrafter"/>
</dbReference>
<evidence type="ECO:0000313" key="19">
    <source>
        <dbReference type="EMBL" id="KAH8105514.1"/>
    </source>
</evidence>
<evidence type="ECO:0000256" key="13">
    <source>
        <dbReference type="ARBA" id="ARBA00023098"/>
    </source>
</evidence>
<evidence type="ECO:0000256" key="9">
    <source>
        <dbReference type="ARBA" id="ARBA00022982"/>
    </source>
</evidence>
<protein>
    <recommendedName>
        <fullName evidence="16">Acyl-CoA desaturase</fullName>
        <ecNumber evidence="16">1.14.19.1</ecNumber>
    </recommendedName>
</protein>
<dbReference type="InterPro" id="IPR001199">
    <property type="entry name" value="Cyt_B5-like_heme/steroid-bd"/>
</dbReference>
<keyword evidence="14 17" id="KW-0472">Membrane</keyword>
<evidence type="ECO:0000256" key="14">
    <source>
        <dbReference type="ARBA" id="ARBA00023136"/>
    </source>
</evidence>
<dbReference type="OrthoDB" id="10260134at2759"/>
<evidence type="ECO:0000256" key="15">
    <source>
        <dbReference type="ARBA" id="ARBA00023160"/>
    </source>
</evidence>
<evidence type="ECO:0000256" key="16">
    <source>
        <dbReference type="PIRNR" id="PIRNR000345"/>
    </source>
</evidence>
<feature type="transmembrane region" description="Helical" evidence="17">
    <location>
        <begin position="61"/>
        <end position="81"/>
    </location>
</feature>
<evidence type="ECO:0000259" key="18">
    <source>
        <dbReference type="PROSITE" id="PS50255"/>
    </source>
</evidence>
<keyword evidence="7 16" id="KW-0479">Metal-binding</keyword>
<dbReference type="Pfam" id="PF00173">
    <property type="entry name" value="Cyt-b5"/>
    <property type="match status" value="1"/>
</dbReference>
<dbReference type="InterPro" id="IPR015876">
    <property type="entry name" value="Acyl-CoA_DS"/>
</dbReference>
<evidence type="ECO:0000256" key="8">
    <source>
        <dbReference type="ARBA" id="ARBA00022832"/>
    </source>
</evidence>
<feature type="transmembrane region" description="Helical" evidence="17">
    <location>
        <begin position="202"/>
        <end position="223"/>
    </location>
</feature>
<dbReference type="FunFam" id="3.10.120.10:FF:000004">
    <property type="entry name" value="Acyl-CoA desaturase"/>
    <property type="match status" value="1"/>
</dbReference>
<dbReference type="PANTHER" id="PTHR11351:SF31">
    <property type="entry name" value="DESATURASE 1, ISOFORM A-RELATED"/>
    <property type="match status" value="1"/>
</dbReference>
<dbReference type="InterPro" id="IPR001522">
    <property type="entry name" value="FADS-1_CS"/>
</dbReference>
<evidence type="ECO:0000256" key="4">
    <source>
        <dbReference type="ARBA" id="ARBA00022516"/>
    </source>
</evidence>